<dbReference type="Gene3D" id="1.10.287.130">
    <property type="match status" value="1"/>
</dbReference>
<keyword evidence="5 9" id="KW-0418">Kinase</keyword>
<feature type="transmembrane region" description="Helical" evidence="7">
    <location>
        <begin position="191"/>
        <end position="210"/>
    </location>
</feature>
<evidence type="ECO:0000259" key="8">
    <source>
        <dbReference type="PROSITE" id="PS50109"/>
    </source>
</evidence>
<evidence type="ECO:0000313" key="10">
    <source>
        <dbReference type="Proteomes" id="UP001596456"/>
    </source>
</evidence>
<dbReference type="GO" id="GO:0016301">
    <property type="term" value="F:kinase activity"/>
    <property type="evidence" value="ECO:0007669"/>
    <property type="project" value="UniProtKB-KW"/>
</dbReference>
<dbReference type="RefSeq" id="WP_377360267.1">
    <property type="nucleotide sequence ID" value="NZ_JBHTCM010000018.1"/>
</dbReference>
<keyword evidence="6" id="KW-0902">Two-component regulatory system</keyword>
<evidence type="ECO:0000256" key="1">
    <source>
        <dbReference type="ARBA" id="ARBA00000085"/>
    </source>
</evidence>
<dbReference type="InterPro" id="IPR003661">
    <property type="entry name" value="HisK_dim/P_dom"/>
</dbReference>
<dbReference type="Pfam" id="PF02518">
    <property type="entry name" value="HATPase_c"/>
    <property type="match status" value="1"/>
</dbReference>
<proteinExistence type="predicted"/>
<organism evidence="9 10">
    <name type="scientific">Rhodocista pekingensis</name>
    <dbReference type="NCBI Taxonomy" id="201185"/>
    <lineage>
        <taxon>Bacteria</taxon>
        <taxon>Pseudomonadati</taxon>
        <taxon>Pseudomonadota</taxon>
        <taxon>Alphaproteobacteria</taxon>
        <taxon>Rhodospirillales</taxon>
        <taxon>Azospirillaceae</taxon>
        <taxon>Rhodocista</taxon>
    </lineage>
</organism>
<keyword evidence="10" id="KW-1185">Reference proteome</keyword>
<comment type="catalytic activity">
    <reaction evidence="1">
        <text>ATP + protein L-histidine = ADP + protein N-phospho-L-histidine.</text>
        <dbReference type="EC" id="2.7.13.3"/>
    </reaction>
</comment>
<feature type="transmembrane region" description="Helical" evidence="7">
    <location>
        <begin position="147"/>
        <end position="171"/>
    </location>
</feature>
<dbReference type="InterPro" id="IPR004358">
    <property type="entry name" value="Sig_transdc_His_kin-like_C"/>
</dbReference>
<accession>A0ABW2KXL6</accession>
<feature type="transmembrane region" description="Helical" evidence="7">
    <location>
        <begin position="6"/>
        <end position="29"/>
    </location>
</feature>
<dbReference type="InterPro" id="IPR003594">
    <property type="entry name" value="HATPase_dom"/>
</dbReference>
<keyword evidence="7" id="KW-0812">Transmembrane</keyword>
<evidence type="ECO:0000256" key="7">
    <source>
        <dbReference type="SAM" id="Phobius"/>
    </source>
</evidence>
<reference evidence="10" key="1">
    <citation type="journal article" date="2019" name="Int. J. Syst. Evol. Microbiol.">
        <title>The Global Catalogue of Microorganisms (GCM) 10K type strain sequencing project: providing services to taxonomists for standard genome sequencing and annotation.</title>
        <authorList>
            <consortium name="The Broad Institute Genomics Platform"/>
            <consortium name="The Broad Institute Genome Sequencing Center for Infectious Disease"/>
            <person name="Wu L."/>
            <person name="Ma J."/>
        </authorList>
    </citation>
    <scope>NUCLEOTIDE SEQUENCE [LARGE SCALE GENOMIC DNA]</scope>
    <source>
        <strain evidence="10">CGMCC 1.16275</strain>
    </source>
</reference>
<dbReference type="PRINTS" id="PR00344">
    <property type="entry name" value="BCTRLSENSOR"/>
</dbReference>
<dbReference type="PANTHER" id="PTHR43711">
    <property type="entry name" value="TWO-COMPONENT HISTIDINE KINASE"/>
    <property type="match status" value="1"/>
</dbReference>
<dbReference type="EMBL" id="JBHTCM010000018">
    <property type="protein sequence ID" value="MFC7334722.1"/>
    <property type="molecule type" value="Genomic_DNA"/>
</dbReference>
<dbReference type="CDD" id="cd00075">
    <property type="entry name" value="HATPase"/>
    <property type="match status" value="1"/>
</dbReference>
<feature type="domain" description="Histidine kinase" evidence="8">
    <location>
        <begin position="245"/>
        <end position="465"/>
    </location>
</feature>
<dbReference type="InterPro" id="IPR005467">
    <property type="entry name" value="His_kinase_dom"/>
</dbReference>
<protein>
    <recommendedName>
        <fullName evidence="2">histidine kinase</fullName>
        <ecNumber evidence="2">2.7.13.3</ecNumber>
    </recommendedName>
</protein>
<keyword evidence="7" id="KW-1133">Transmembrane helix</keyword>
<keyword evidence="7" id="KW-0472">Membrane</keyword>
<evidence type="ECO:0000256" key="4">
    <source>
        <dbReference type="ARBA" id="ARBA00022679"/>
    </source>
</evidence>
<comment type="caution">
    <text evidence="9">The sequence shown here is derived from an EMBL/GenBank/DDBJ whole genome shotgun (WGS) entry which is preliminary data.</text>
</comment>
<evidence type="ECO:0000256" key="6">
    <source>
        <dbReference type="ARBA" id="ARBA00023012"/>
    </source>
</evidence>
<dbReference type="PANTHER" id="PTHR43711:SF1">
    <property type="entry name" value="HISTIDINE KINASE 1"/>
    <property type="match status" value="1"/>
</dbReference>
<dbReference type="SMART" id="SM00387">
    <property type="entry name" value="HATPase_c"/>
    <property type="match status" value="1"/>
</dbReference>
<dbReference type="PROSITE" id="PS50109">
    <property type="entry name" value="HIS_KIN"/>
    <property type="match status" value="1"/>
</dbReference>
<dbReference type="SUPFAM" id="SSF55874">
    <property type="entry name" value="ATPase domain of HSP90 chaperone/DNA topoisomerase II/histidine kinase"/>
    <property type="match status" value="1"/>
</dbReference>
<evidence type="ECO:0000256" key="3">
    <source>
        <dbReference type="ARBA" id="ARBA00022553"/>
    </source>
</evidence>
<keyword evidence="4" id="KW-0808">Transferase</keyword>
<evidence type="ECO:0000256" key="2">
    <source>
        <dbReference type="ARBA" id="ARBA00012438"/>
    </source>
</evidence>
<dbReference type="InterPro" id="IPR050736">
    <property type="entry name" value="Sensor_HK_Regulatory"/>
</dbReference>
<sequence length="482" mass="50843">MQLDVGTIFAAISLVSAALALGLGLFWFSNRNLAGVGLWALGGATVGAGTWGLALRGIIPDVLSIAVANSAILAGLLLIWAGLRRFNGRPVPWALGIAATLATAVSMFWLSAVRDDIVARVAVNAATLTVGYLLCAREFVPPRGQRITLTDGMGVVALLGLSVLYAVRLGQALLHPESLPLDRMTASSPESVLAALTLSLLFVQALLLLANRRLREQMRHLAEQADRQRLRALESSRSKTEFLAMVSHEFRTPLNAIIGLSELGHTLPPAGPEGGRTREYFALIHESGNALLDLVNDLLDLSKVEVAKLHVTPEAVDLGGVMAAALRLVRQRADARGQILRVDMPGLPPDCRADARALHHMLVNLLTNALKFTPDGGSVTLSARAVPGGTTVTVADTGQGIPVDQIPRLLLPFEQLDNSYGRSGEGTGLGLALVEALARLHGGHLALDSRPGQGTTATIFLPAAQTVTLPDARPEEPPIAAA</sequence>
<dbReference type="CDD" id="cd00082">
    <property type="entry name" value="HisKA"/>
    <property type="match status" value="1"/>
</dbReference>
<feature type="transmembrane region" description="Helical" evidence="7">
    <location>
        <begin position="62"/>
        <end position="81"/>
    </location>
</feature>
<dbReference type="EC" id="2.7.13.3" evidence="2"/>
<dbReference type="Pfam" id="PF00512">
    <property type="entry name" value="HisKA"/>
    <property type="match status" value="1"/>
</dbReference>
<evidence type="ECO:0000256" key="5">
    <source>
        <dbReference type="ARBA" id="ARBA00022777"/>
    </source>
</evidence>
<keyword evidence="3" id="KW-0597">Phosphoprotein</keyword>
<dbReference type="InterPro" id="IPR036097">
    <property type="entry name" value="HisK_dim/P_sf"/>
</dbReference>
<dbReference type="SUPFAM" id="SSF47384">
    <property type="entry name" value="Homodimeric domain of signal transducing histidine kinase"/>
    <property type="match status" value="1"/>
</dbReference>
<evidence type="ECO:0000313" key="9">
    <source>
        <dbReference type="EMBL" id="MFC7334722.1"/>
    </source>
</evidence>
<dbReference type="Proteomes" id="UP001596456">
    <property type="component" value="Unassembled WGS sequence"/>
</dbReference>
<dbReference type="InterPro" id="IPR036890">
    <property type="entry name" value="HATPase_C_sf"/>
</dbReference>
<name>A0ABW2KXL6_9PROT</name>
<gene>
    <name evidence="9" type="ORF">ACFQPS_16255</name>
</gene>
<dbReference type="SMART" id="SM00388">
    <property type="entry name" value="HisKA"/>
    <property type="match status" value="1"/>
</dbReference>
<feature type="transmembrane region" description="Helical" evidence="7">
    <location>
        <begin position="93"/>
        <end position="111"/>
    </location>
</feature>
<dbReference type="Gene3D" id="3.30.565.10">
    <property type="entry name" value="Histidine kinase-like ATPase, C-terminal domain"/>
    <property type="match status" value="1"/>
</dbReference>
<feature type="transmembrane region" description="Helical" evidence="7">
    <location>
        <begin position="36"/>
        <end position="56"/>
    </location>
</feature>